<name>A0A2Z4ISK7_9ACTN</name>
<dbReference type="RefSeq" id="WP_053757800.1">
    <property type="nucleotide sequence ID" value="NZ_CP030073.1"/>
</dbReference>
<dbReference type="Proteomes" id="UP000249616">
    <property type="component" value="Chromosome"/>
</dbReference>
<dbReference type="InterPro" id="IPR014729">
    <property type="entry name" value="Rossmann-like_a/b/a_fold"/>
</dbReference>
<comment type="similarity">
    <text evidence="1">Belongs to the universal stress protein A family.</text>
</comment>
<protein>
    <submittedName>
        <fullName evidence="3">Universal stress protein</fullName>
    </submittedName>
</protein>
<evidence type="ECO:0000313" key="3">
    <source>
        <dbReference type="EMBL" id="AWW35962.1"/>
    </source>
</evidence>
<feature type="domain" description="UspA" evidence="2">
    <location>
        <begin position="1"/>
        <end position="136"/>
    </location>
</feature>
<dbReference type="InterPro" id="IPR006015">
    <property type="entry name" value="Universal_stress_UspA"/>
</dbReference>
<feature type="domain" description="UspA" evidence="2">
    <location>
        <begin position="157"/>
        <end position="281"/>
    </location>
</feature>
<proteinExistence type="inferred from homology"/>
<evidence type="ECO:0000313" key="4">
    <source>
        <dbReference type="Proteomes" id="UP000249616"/>
    </source>
</evidence>
<evidence type="ECO:0000259" key="2">
    <source>
        <dbReference type="Pfam" id="PF00582"/>
    </source>
</evidence>
<dbReference type="InterPro" id="IPR006016">
    <property type="entry name" value="UspA"/>
</dbReference>
<dbReference type="Gene3D" id="3.40.50.620">
    <property type="entry name" value="HUPs"/>
    <property type="match status" value="2"/>
</dbReference>
<gene>
    <name evidence="3" type="ORF">DN051_04295</name>
</gene>
<dbReference type="EMBL" id="CP030073">
    <property type="protein sequence ID" value="AWW35962.1"/>
    <property type="molecule type" value="Genomic_DNA"/>
</dbReference>
<organism evidence="3 4">
    <name type="scientific">Streptomyces cadmiisoli</name>
    <dbReference type="NCBI Taxonomy" id="2184053"/>
    <lineage>
        <taxon>Bacteria</taxon>
        <taxon>Bacillati</taxon>
        <taxon>Actinomycetota</taxon>
        <taxon>Actinomycetes</taxon>
        <taxon>Kitasatosporales</taxon>
        <taxon>Streptomycetaceae</taxon>
        <taxon>Streptomyces</taxon>
        <taxon>Streptomyces aurantiacus group</taxon>
    </lineage>
</organism>
<evidence type="ECO:0000256" key="1">
    <source>
        <dbReference type="ARBA" id="ARBA00008791"/>
    </source>
</evidence>
<dbReference type="PRINTS" id="PR01438">
    <property type="entry name" value="UNVRSLSTRESS"/>
</dbReference>
<dbReference type="AlphaFoldDB" id="A0A2Z4ISK7"/>
<accession>A0A2Z4ISK7</accession>
<dbReference type="Pfam" id="PF00582">
    <property type="entry name" value="Usp"/>
    <property type="match status" value="2"/>
</dbReference>
<reference evidence="3 4" key="1">
    <citation type="journal article" date="2019" name="Int. J. Syst. Evol. Microbiol.">
        <title>Streptomyces cadmiisoli sp. nov., a novel actinomycete isolated from cadmium-contaminated soil.</title>
        <authorList>
            <person name="Li K."/>
            <person name="Tang X."/>
            <person name="Zhao J."/>
            <person name="Guo Y."/>
            <person name="Tang Y."/>
            <person name="Gao J."/>
        </authorList>
    </citation>
    <scope>NUCLEOTIDE SEQUENCE [LARGE SCALE GENOMIC DNA]</scope>
    <source>
        <strain evidence="3 4">ZFG47</strain>
    </source>
</reference>
<dbReference type="PANTHER" id="PTHR46268:SF6">
    <property type="entry name" value="UNIVERSAL STRESS PROTEIN UP12"/>
    <property type="match status" value="1"/>
</dbReference>
<sequence>MTGPVVVGIDGSSTCTSAAWWAAREAAVRQVPLHLVHSWTTQPHGMPGGMEAEGQRRYGQDVLRQTATELLHRYAGLRLTTEMVAAPAAQDLLDRSRDAELLVLGSRAPGSAAGFLLGSTARHVVGLTRCPAVVVRRDDPTVEVGRGPAGAADRDEIVVGVPEPGPAADAVLEFAFTTADARGDVVRAVTAVRRFPGAPDDGDPRAGLAAALAPWQVKFPGVGVVERVAAGPADQVLLTSCARSRLLVVGRRPHPSHVAWELRPTVHAAVRHAPCPVAVVPHG</sequence>
<keyword evidence="4" id="KW-1185">Reference proteome</keyword>
<dbReference type="SUPFAM" id="SSF52402">
    <property type="entry name" value="Adenine nucleotide alpha hydrolases-like"/>
    <property type="match status" value="2"/>
</dbReference>
<dbReference type="PANTHER" id="PTHR46268">
    <property type="entry name" value="STRESS RESPONSE PROTEIN NHAX"/>
    <property type="match status" value="1"/>
</dbReference>
<dbReference type="KEGG" id="scad:DN051_04295"/>